<gene>
    <name evidence="2" type="ORF">DM01DRAFT_1336794</name>
</gene>
<feature type="region of interest" description="Disordered" evidence="1">
    <location>
        <begin position="207"/>
        <end position="237"/>
    </location>
</feature>
<dbReference type="GO" id="GO:0005741">
    <property type="term" value="C:mitochondrial outer membrane"/>
    <property type="evidence" value="ECO:0007669"/>
    <property type="project" value="TreeGrafter"/>
</dbReference>
<dbReference type="GO" id="GO:0005829">
    <property type="term" value="C:cytosol"/>
    <property type="evidence" value="ECO:0007669"/>
    <property type="project" value="TreeGrafter"/>
</dbReference>
<evidence type="ECO:0000313" key="2">
    <source>
        <dbReference type="EMBL" id="ORX52422.1"/>
    </source>
</evidence>
<feature type="compositionally biased region" description="Basic residues" evidence="1">
    <location>
        <begin position="207"/>
        <end position="217"/>
    </location>
</feature>
<dbReference type="InterPro" id="IPR011990">
    <property type="entry name" value="TPR-like_helical_dom_sf"/>
</dbReference>
<dbReference type="OrthoDB" id="2154985at2759"/>
<evidence type="ECO:0000256" key="1">
    <source>
        <dbReference type="SAM" id="MobiDB-lite"/>
    </source>
</evidence>
<evidence type="ECO:0000313" key="3">
    <source>
        <dbReference type="Proteomes" id="UP000242146"/>
    </source>
</evidence>
<sequence>MVLRQPIASLTRLTLKYAGNPSSLLFLTPSDHHPEPDTLLEWLHDAQDGMDAFFDDQFDLAFAHFSPQAKTSPFHAMGHALIAYAEAMVSFDSAHIETAQDRLISAEALCHQFAKRSRRRPTPGSAAAASPPPLFVNDALAYELLQSNCTLMSATLQFLSNRWVDYMRGAYKLRKTYKKYEQMFEWITGESTNDYPRLSNKRRKKKYSLYNNKKKKSTSSLHHPPCSPSTSTSSTASPQRLSAYAKSPWSLKGGIFFGLGLLILIFSLLPPKLAKVLNTFGFYASRPFALQLLQEAYHLQDDLYSPLSAMALLAYYTSLSSFIHPALLPSSFSLAKARDMMDAIKTKYPHGKIGKLLEGKLCRMEGDLTKSIQVLRDCRRRDSVCTSVWQLNEKHQQKYESLASRPTDPPSPCLQEFQSLMVSELSLQISALSVYEMGWDQIFLGDYFQASETFFRLESMNNWSRAFYHYIATCCLYADEEYDKAALDFLQIPRLLARRQRQGGRLLPNEQFADHVIRQWMAQAKQNGWLSLTGDKLQQVARVHPLWELIYVWHGLYHVPRTTLKTMQHTLQHSLDALGKWSTTHCSERARLYLLLGAVQRELANHDHAETCFKRVLMLEKVCHLHHRHDAASSSSSSSSSSPAGVSWAGPFAHYELAVLKLLGESSSADRRRQSLVQAKDHLQKVDTSTLEPADTHDDWTTKDVRYEAVYMILHVRCQLLLEKIDELADP</sequence>
<dbReference type="PANTHER" id="PTHR31859:SF1">
    <property type="entry name" value="TETRATRICOPEPTIDE REPEAT PROTEIN 39C"/>
    <property type="match status" value="1"/>
</dbReference>
<dbReference type="Gene3D" id="1.25.40.10">
    <property type="entry name" value="Tetratricopeptide repeat domain"/>
    <property type="match status" value="1"/>
</dbReference>
<dbReference type="AlphaFoldDB" id="A0A1X2GF98"/>
<reference evidence="2 3" key="1">
    <citation type="submission" date="2016-07" db="EMBL/GenBank/DDBJ databases">
        <title>Pervasive Adenine N6-methylation of Active Genes in Fungi.</title>
        <authorList>
            <consortium name="DOE Joint Genome Institute"/>
            <person name="Mondo S.J."/>
            <person name="Dannebaum R.O."/>
            <person name="Kuo R.C."/>
            <person name="Labutti K."/>
            <person name="Haridas S."/>
            <person name="Kuo A."/>
            <person name="Salamov A."/>
            <person name="Ahrendt S.R."/>
            <person name="Lipzen A."/>
            <person name="Sullivan W."/>
            <person name="Andreopoulos W.B."/>
            <person name="Clum A."/>
            <person name="Lindquist E."/>
            <person name="Daum C."/>
            <person name="Ramamoorthy G.K."/>
            <person name="Gryganskyi A."/>
            <person name="Culley D."/>
            <person name="Magnuson J.K."/>
            <person name="James T.Y."/>
            <person name="O'Malley M.A."/>
            <person name="Stajich J.E."/>
            <person name="Spatafora J.W."/>
            <person name="Visel A."/>
            <person name="Grigoriev I.V."/>
        </authorList>
    </citation>
    <scope>NUCLEOTIDE SEQUENCE [LARGE SCALE GENOMIC DNA]</scope>
    <source>
        <strain evidence="2 3">NRRL 3301</strain>
    </source>
</reference>
<protein>
    <submittedName>
        <fullName evidence="2">Uncharacterized protein</fullName>
    </submittedName>
</protein>
<dbReference type="PANTHER" id="PTHR31859">
    <property type="entry name" value="TETRATRICOPEPTIDE REPEAT PROTEIN 39 FAMILY MEMBER"/>
    <property type="match status" value="1"/>
</dbReference>
<dbReference type="Proteomes" id="UP000242146">
    <property type="component" value="Unassembled WGS sequence"/>
</dbReference>
<keyword evidence="3" id="KW-1185">Reference proteome</keyword>
<proteinExistence type="predicted"/>
<dbReference type="InterPro" id="IPR019412">
    <property type="entry name" value="IML2/TPR_39"/>
</dbReference>
<comment type="caution">
    <text evidence="2">The sequence shown here is derived from an EMBL/GenBank/DDBJ whole genome shotgun (WGS) entry which is preliminary data.</text>
</comment>
<name>A0A1X2GF98_9FUNG</name>
<accession>A0A1X2GF98</accession>
<dbReference type="Pfam" id="PF10300">
    <property type="entry name" value="Iml2-TPR_39"/>
    <property type="match status" value="2"/>
</dbReference>
<dbReference type="GO" id="GO:0005634">
    <property type="term" value="C:nucleus"/>
    <property type="evidence" value="ECO:0007669"/>
    <property type="project" value="TreeGrafter"/>
</dbReference>
<organism evidence="2 3">
    <name type="scientific">Hesseltinella vesiculosa</name>
    <dbReference type="NCBI Taxonomy" id="101127"/>
    <lineage>
        <taxon>Eukaryota</taxon>
        <taxon>Fungi</taxon>
        <taxon>Fungi incertae sedis</taxon>
        <taxon>Mucoromycota</taxon>
        <taxon>Mucoromycotina</taxon>
        <taxon>Mucoromycetes</taxon>
        <taxon>Mucorales</taxon>
        <taxon>Cunninghamellaceae</taxon>
        <taxon>Hesseltinella</taxon>
    </lineage>
</organism>
<dbReference type="EMBL" id="MCGT01000018">
    <property type="protein sequence ID" value="ORX52422.1"/>
    <property type="molecule type" value="Genomic_DNA"/>
</dbReference>
<feature type="compositionally biased region" description="Low complexity" evidence="1">
    <location>
        <begin position="218"/>
        <end position="237"/>
    </location>
</feature>
<dbReference type="SUPFAM" id="SSF48452">
    <property type="entry name" value="TPR-like"/>
    <property type="match status" value="1"/>
</dbReference>